<dbReference type="RefSeq" id="WP_183304962.1">
    <property type="nucleotide sequence ID" value="NZ_JACIFD010000014.1"/>
</dbReference>
<evidence type="ECO:0000313" key="2">
    <source>
        <dbReference type="Proteomes" id="UP000571183"/>
    </source>
</evidence>
<dbReference type="Proteomes" id="UP000571183">
    <property type="component" value="Unassembled WGS sequence"/>
</dbReference>
<evidence type="ECO:0000313" key="1">
    <source>
        <dbReference type="EMBL" id="MBB4072041.1"/>
    </source>
</evidence>
<dbReference type="EMBL" id="JACIFD010000014">
    <property type="protein sequence ID" value="MBB4072041.1"/>
    <property type="molecule type" value="Genomic_DNA"/>
</dbReference>
<sequence length="827" mass="87712">MPEDGFAVGVEYAIGDSRFQPVPTHDRFIMTEDEGDDTDTAKTVTYTGESYVLFQLAHTYHHWAHDAKNNARLWRDPNGEAPVSAGWILDGLIKESKYRGWGEHVQYDFGRHHDSQGAAWAQNEKIKLEVPLLQPLTETLKTLTDGGLCDWTITGTKLRLYRPGTFGGNKTELVLGGANVTRAPVKSDMRHIFTHLTVVPDKAAHWLYLETGQTSKWGRLEATQTQSGVNNHTEATKLAQPILQKGRAAIRQESFEWTPQNPQDLTPFRDFNIGDNITVRSRGARKLRRIIGVTIRDVQGSFTLQAIVGEKVTGVQAKVLQRVAAATVGGHIGGNGQAFAANPGSKDSPPKAPVGLLASINEGRYVDRTAQSFQTFTWAAVTSTVSDSEVTISGYEVWSRLPAEPLQFVTETVSPTASVNVFTPGVQRLVAVRAKTADGRVSAFSEELLFTPAAPTSSTPAAPTGLAVTSNVSQFTGQGVTGKVTLSWTAVTSDTDGAPVAVEAYEVWLDDAPVARVTSPTVVLTVADMLQHRAKVVAISAAGFTGETSDELVFSVVSPAASTIAPAGLEVRAGFGNAVAVWAGNFTAPVAPGFTVQVEVKPAADSSGWVPVGARLSAAASVLIPGYPVGTVLQMRARAFDPLGRTAGMTAVQEITVTGITGDMLNAADIWANSAWVNLLKAGRIEADMLAPSVGETLNLTANQSIMLLAGNQAELAGEVQAVQETAESAAGAALVAKQQAQQVGDSLQKQQAVFVVTPAGAEVRSREGSNVISITPAGAQIMQAGVAVSTWDGSRFISGQVIAGSAQLGEHVHERFGTGRTVIRPL</sequence>
<organism evidence="1 2">
    <name type="scientific">Canibacter oris</name>
    <dbReference type="NCBI Taxonomy" id="1365628"/>
    <lineage>
        <taxon>Bacteria</taxon>
        <taxon>Bacillati</taxon>
        <taxon>Actinomycetota</taxon>
        <taxon>Actinomycetes</taxon>
        <taxon>Micrococcales</taxon>
        <taxon>Microbacteriaceae</taxon>
        <taxon>Canibacter</taxon>
    </lineage>
</organism>
<proteinExistence type="predicted"/>
<protein>
    <submittedName>
        <fullName evidence="1">Uncharacterized protein</fullName>
    </submittedName>
</protein>
<accession>A0A840DF50</accession>
<name>A0A840DF50_9MICO</name>
<keyword evidence="2" id="KW-1185">Reference proteome</keyword>
<reference evidence="1" key="1">
    <citation type="submission" date="2020-08" db="EMBL/GenBank/DDBJ databases">
        <title>Sequencing the genomes of 1000 actinobacteria strains.</title>
        <authorList>
            <person name="Klenk H.-P."/>
        </authorList>
    </citation>
    <scope>NUCLEOTIDE SEQUENCE [LARGE SCALE GENOMIC DNA]</scope>
    <source>
        <strain evidence="1">DSM 27064</strain>
    </source>
</reference>
<dbReference type="AlphaFoldDB" id="A0A840DF50"/>
<comment type="caution">
    <text evidence="1">The sequence shown here is derived from an EMBL/GenBank/DDBJ whole genome shotgun (WGS) entry which is preliminary data.</text>
</comment>
<gene>
    <name evidence="1" type="ORF">F5897_001364</name>
</gene>